<dbReference type="AlphaFoldDB" id="F8GVD1"/>
<dbReference type="CDD" id="cd05466">
    <property type="entry name" value="PBP2_LTTR_substrate"/>
    <property type="match status" value="1"/>
</dbReference>
<evidence type="ECO:0000313" key="2">
    <source>
        <dbReference type="EMBL" id="AEI81490.1"/>
    </source>
</evidence>
<evidence type="ECO:0000313" key="3">
    <source>
        <dbReference type="Proteomes" id="UP000006798"/>
    </source>
</evidence>
<dbReference type="Pfam" id="PF03466">
    <property type="entry name" value="LysR_substrate"/>
    <property type="match status" value="1"/>
</dbReference>
<dbReference type="Proteomes" id="UP000006798">
    <property type="component" value="Plasmid pBB1"/>
</dbReference>
<dbReference type="Gene3D" id="3.40.190.290">
    <property type="match status" value="1"/>
</dbReference>
<dbReference type="HOGENOM" id="CLU_039613_6_2_4"/>
<dbReference type="GO" id="GO:0006355">
    <property type="term" value="P:regulation of DNA-templated transcription"/>
    <property type="evidence" value="ECO:0007669"/>
    <property type="project" value="TreeGrafter"/>
</dbReference>
<organism evidence="2 3">
    <name type="scientific">Cupriavidus necator (strain ATCC 43291 / DSM 13513 / CCUG 52238 / LMG 8453 / N-1)</name>
    <name type="common">Ralstonia eutropha</name>
    <dbReference type="NCBI Taxonomy" id="1042878"/>
    <lineage>
        <taxon>Bacteria</taxon>
        <taxon>Pseudomonadati</taxon>
        <taxon>Pseudomonadota</taxon>
        <taxon>Betaproteobacteria</taxon>
        <taxon>Burkholderiales</taxon>
        <taxon>Burkholderiaceae</taxon>
        <taxon>Cupriavidus</taxon>
    </lineage>
</organism>
<geneLocation type="plasmid" evidence="2 3">
    <name>pBB1</name>
</geneLocation>
<name>F8GVD1_CUPNN</name>
<sequence length="201" mass="21847">MGSFGASATLHALPSLLSTFRERYPGVQVVVTEKPDAETSRDLIERRIELAVVTLPKPDFDTITLAIDELVAIVPVEHPLAGKEVIDLPDLICHPFLMTRAGSQPLIARLFARHDVRPTVAHELLQLMSILEYVSRGEGVSILARLALPTAYPGVKYVPLRPTTRRSIGIACLSENRLSPAARALWQAARKLTVATALGGS</sequence>
<dbReference type="GO" id="GO:0005829">
    <property type="term" value="C:cytosol"/>
    <property type="evidence" value="ECO:0007669"/>
    <property type="project" value="TreeGrafter"/>
</dbReference>
<protein>
    <submittedName>
        <fullName evidence="2">Transcriptional regulator LysR family</fullName>
    </submittedName>
</protein>
<feature type="domain" description="LysR substrate-binding" evidence="1">
    <location>
        <begin position="6"/>
        <end position="191"/>
    </location>
</feature>
<dbReference type="InterPro" id="IPR050950">
    <property type="entry name" value="HTH-type_LysR_regulators"/>
</dbReference>
<dbReference type="SUPFAM" id="SSF53850">
    <property type="entry name" value="Periplasmic binding protein-like II"/>
    <property type="match status" value="1"/>
</dbReference>
<dbReference type="PANTHER" id="PTHR30419">
    <property type="entry name" value="HTH-TYPE TRANSCRIPTIONAL REGULATOR YBHD"/>
    <property type="match status" value="1"/>
</dbReference>
<dbReference type="InterPro" id="IPR005119">
    <property type="entry name" value="LysR_subst-bd"/>
</dbReference>
<proteinExistence type="predicted"/>
<gene>
    <name evidence="2" type="ordered locus">CNE_BB1p00580</name>
</gene>
<evidence type="ECO:0000259" key="1">
    <source>
        <dbReference type="Pfam" id="PF03466"/>
    </source>
</evidence>
<dbReference type="KEGG" id="cnc:CNE_BB1p00580"/>
<dbReference type="PANTHER" id="PTHR30419:SF30">
    <property type="entry name" value="LYSR FAMILY TRANSCRIPTIONAL REGULATOR"/>
    <property type="match status" value="1"/>
</dbReference>
<keyword evidence="2" id="KW-0614">Plasmid</keyword>
<reference evidence="2 3" key="1">
    <citation type="journal article" date="2011" name="J. Bacteriol.">
        <title>Complete genome sequence of the type strain Cupriavidus necator N-1.</title>
        <authorList>
            <person name="Poehlein A."/>
            <person name="Kusian B."/>
            <person name="Friedrich B."/>
            <person name="Daniel R."/>
            <person name="Bowien B."/>
        </authorList>
    </citation>
    <scope>NUCLEOTIDE SEQUENCE [LARGE SCALE GENOMIC DNA]</scope>
    <source>
        <strain evidence="3">ATCC 43291 / DSM 13513 / CCUG 52238 / LMG 8453 / N-1</strain>
        <plasmid evidence="2 3">pBB1</plasmid>
    </source>
</reference>
<accession>F8GVD1</accession>
<dbReference type="EMBL" id="CP002879">
    <property type="protein sequence ID" value="AEI81490.1"/>
    <property type="molecule type" value="Genomic_DNA"/>
</dbReference>